<proteinExistence type="inferred from homology"/>
<reference evidence="8 10" key="1">
    <citation type="submission" date="2018-08" db="EMBL/GenBank/DDBJ databases">
        <title>A genome reference for cultivated species of the human gut microbiota.</title>
        <authorList>
            <person name="Zou Y."/>
            <person name="Xue W."/>
            <person name="Luo G."/>
        </authorList>
    </citation>
    <scope>NUCLEOTIDE SEQUENCE [LARGE SCALE GENOMIC DNA]</scope>
    <source>
        <strain evidence="8 10">AF26-4BH</strain>
        <strain evidence="7">TF05-5AC</strain>
    </source>
</reference>
<dbReference type="Proteomes" id="UP000260812">
    <property type="component" value="Unassembled WGS sequence"/>
</dbReference>
<protein>
    <recommendedName>
        <fullName evidence="6">Ribosomal RNA small subunit methyltransferase G</fullName>
        <ecNumber evidence="6">2.1.1.-</ecNumber>
    </recommendedName>
    <alternativeName>
        <fullName evidence="6">16S rRNA 7-methylguanosine methyltransferase</fullName>
        <shortName evidence="6">16S rRNA m7G methyltransferase</shortName>
    </alternativeName>
</protein>
<dbReference type="InterPro" id="IPR029063">
    <property type="entry name" value="SAM-dependent_MTases_sf"/>
</dbReference>
<evidence type="ECO:0000256" key="6">
    <source>
        <dbReference type="HAMAP-Rule" id="MF_00074"/>
    </source>
</evidence>
<gene>
    <name evidence="6 8" type="primary">rsmG</name>
    <name evidence="8" type="ORF">DWY69_12130</name>
    <name evidence="7" type="ORF">DXC51_00320</name>
</gene>
<feature type="binding site" evidence="6">
    <location>
        <position position="87"/>
    </location>
    <ligand>
        <name>S-adenosyl-L-methionine</name>
        <dbReference type="ChEBI" id="CHEBI:59789"/>
    </ligand>
</feature>
<dbReference type="PANTHER" id="PTHR31760:SF0">
    <property type="entry name" value="S-ADENOSYL-L-METHIONINE-DEPENDENT METHYLTRANSFERASES SUPERFAMILY PROTEIN"/>
    <property type="match status" value="1"/>
</dbReference>
<dbReference type="CDD" id="cd02440">
    <property type="entry name" value="AdoMet_MTases"/>
    <property type="match status" value="1"/>
</dbReference>
<keyword evidence="4 6" id="KW-0808">Transferase</keyword>
<keyword evidence="2 6" id="KW-0698">rRNA processing</keyword>
<keyword evidence="1 6" id="KW-0963">Cytoplasm</keyword>
<dbReference type="NCBIfam" id="TIGR00138">
    <property type="entry name" value="rsmG_gidB"/>
    <property type="match status" value="1"/>
</dbReference>
<feature type="binding site" evidence="6">
    <location>
        <begin position="133"/>
        <end position="134"/>
    </location>
    <ligand>
        <name>S-adenosyl-L-methionine</name>
        <dbReference type="ChEBI" id="CHEBI:59789"/>
    </ligand>
</feature>
<accession>A0A3E3IXG9</accession>
<dbReference type="SUPFAM" id="SSF53335">
    <property type="entry name" value="S-adenosyl-L-methionine-dependent methyltransferases"/>
    <property type="match status" value="1"/>
</dbReference>
<comment type="caution">
    <text evidence="6">Lacks conserved residue(s) required for the propagation of feature annotation.</text>
</comment>
<dbReference type="Proteomes" id="UP000261166">
    <property type="component" value="Unassembled WGS sequence"/>
</dbReference>
<dbReference type="Gene3D" id="3.40.50.150">
    <property type="entry name" value="Vaccinia Virus protein VP39"/>
    <property type="match status" value="1"/>
</dbReference>
<dbReference type="Pfam" id="PF02527">
    <property type="entry name" value="GidB"/>
    <property type="match status" value="1"/>
</dbReference>
<comment type="subcellular location">
    <subcellularLocation>
        <location evidence="6">Cytoplasm</location>
    </subcellularLocation>
</comment>
<evidence type="ECO:0000256" key="3">
    <source>
        <dbReference type="ARBA" id="ARBA00022603"/>
    </source>
</evidence>
<keyword evidence="3 6" id="KW-0489">Methyltransferase</keyword>
<keyword evidence="9" id="KW-1185">Reference proteome</keyword>
<dbReference type="GO" id="GO:0070043">
    <property type="term" value="F:rRNA (guanine-N7-)-methyltransferase activity"/>
    <property type="evidence" value="ECO:0007669"/>
    <property type="project" value="UniProtKB-UniRule"/>
</dbReference>
<dbReference type="AlphaFoldDB" id="A0A3E3IXG9"/>
<dbReference type="EC" id="2.1.1.-" evidence="6"/>
<dbReference type="PANTHER" id="PTHR31760">
    <property type="entry name" value="S-ADENOSYL-L-METHIONINE-DEPENDENT METHYLTRANSFERASES SUPERFAMILY PROTEIN"/>
    <property type="match status" value="1"/>
</dbReference>
<dbReference type="GO" id="GO:0005829">
    <property type="term" value="C:cytosol"/>
    <property type="evidence" value="ECO:0007669"/>
    <property type="project" value="TreeGrafter"/>
</dbReference>
<organism evidence="8 10">
    <name type="scientific">Eisenbergiella massiliensis</name>
    <dbReference type="NCBI Taxonomy" id="1720294"/>
    <lineage>
        <taxon>Bacteria</taxon>
        <taxon>Bacillati</taxon>
        <taxon>Bacillota</taxon>
        <taxon>Clostridia</taxon>
        <taxon>Lachnospirales</taxon>
        <taxon>Lachnospiraceae</taxon>
        <taxon>Eisenbergiella</taxon>
    </lineage>
</organism>
<feature type="binding site" evidence="6">
    <location>
        <position position="82"/>
    </location>
    <ligand>
        <name>S-adenosyl-L-methionine</name>
        <dbReference type="ChEBI" id="CHEBI:59789"/>
    </ligand>
</feature>
<sequence length="243" mass="27369">MKSYNLTQFRKDLSELSIELDKNQEEQFMQYYELLIQWNEVMNLTAITDFDEVLKKHFVDSLSLIKAVPELTKEGYSVIDVGTGAGFPGIPLKIAFPGLKVTLLDSLNKRVKFLNEVIAQIGLADIDAVHGRAEDYAKPGLFREKYDLCVSRAVANMATLSEYCLPFVKVGGRFIPYKSEKIEEEAAAAKKAFYLLGGEVVENIEFNLPYSDIYRSLFIIRKKAPTPGKYPRKAGLPAKEPIS</sequence>
<dbReference type="EMBL" id="QVLV01000001">
    <property type="protein sequence ID" value="RGE64822.1"/>
    <property type="molecule type" value="Genomic_DNA"/>
</dbReference>
<evidence type="ECO:0000256" key="1">
    <source>
        <dbReference type="ARBA" id="ARBA00022490"/>
    </source>
</evidence>
<comment type="similarity">
    <text evidence="6">Belongs to the methyltransferase superfamily. RNA methyltransferase RsmG family.</text>
</comment>
<dbReference type="HAMAP" id="MF_00074">
    <property type="entry name" value="16SrRNA_methyltr_G"/>
    <property type="match status" value="1"/>
</dbReference>
<comment type="function">
    <text evidence="6">Specifically methylates the N7 position of a guanine in 16S rRNA.</text>
</comment>
<feature type="binding site" evidence="6">
    <location>
        <position position="152"/>
    </location>
    <ligand>
        <name>S-adenosyl-L-methionine</name>
        <dbReference type="ChEBI" id="CHEBI:59789"/>
    </ligand>
</feature>
<evidence type="ECO:0000313" key="10">
    <source>
        <dbReference type="Proteomes" id="UP000261166"/>
    </source>
</evidence>
<comment type="caution">
    <text evidence="8">The sequence shown here is derived from an EMBL/GenBank/DDBJ whole genome shotgun (WGS) entry which is preliminary data.</text>
</comment>
<dbReference type="FunFam" id="3.40.50.150:FF:000041">
    <property type="entry name" value="Ribosomal RNA small subunit methyltransferase G"/>
    <property type="match status" value="1"/>
</dbReference>
<dbReference type="OrthoDB" id="9808773at2"/>
<dbReference type="GeneID" id="97985366"/>
<keyword evidence="5 6" id="KW-0949">S-adenosyl-L-methionine</keyword>
<evidence type="ECO:0000256" key="4">
    <source>
        <dbReference type="ARBA" id="ARBA00022679"/>
    </source>
</evidence>
<evidence type="ECO:0000313" key="9">
    <source>
        <dbReference type="Proteomes" id="UP000260812"/>
    </source>
</evidence>
<dbReference type="RefSeq" id="WP_021634509.1">
    <property type="nucleotide sequence ID" value="NZ_CANNOQ010000177.1"/>
</dbReference>
<evidence type="ECO:0000256" key="2">
    <source>
        <dbReference type="ARBA" id="ARBA00022552"/>
    </source>
</evidence>
<evidence type="ECO:0000313" key="7">
    <source>
        <dbReference type="EMBL" id="RGE64822.1"/>
    </source>
</evidence>
<evidence type="ECO:0000313" key="8">
    <source>
        <dbReference type="EMBL" id="RGE71772.1"/>
    </source>
</evidence>
<evidence type="ECO:0000256" key="5">
    <source>
        <dbReference type="ARBA" id="ARBA00022691"/>
    </source>
</evidence>
<dbReference type="InterPro" id="IPR003682">
    <property type="entry name" value="rRNA_ssu_MeTfrase_G"/>
</dbReference>
<name>A0A3E3IXG9_9FIRM</name>
<dbReference type="EMBL" id="QVLU01000009">
    <property type="protein sequence ID" value="RGE71772.1"/>
    <property type="molecule type" value="Genomic_DNA"/>
</dbReference>